<protein>
    <submittedName>
        <fullName evidence="1">Uncharacterized protein</fullName>
    </submittedName>
</protein>
<comment type="caution">
    <text evidence="1">The sequence shown here is derived from an EMBL/GenBank/DDBJ whole genome shotgun (WGS) entry which is preliminary data.</text>
</comment>
<proteinExistence type="predicted"/>
<dbReference type="EMBL" id="SJJY01000007">
    <property type="protein sequence ID" value="TCC20321.1"/>
    <property type="molecule type" value="Genomic_DNA"/>
</dbReference>
<evidence type="ECO:0000313" key="1">
    <source>
        <dbReference type="EMBL" id="TCC20321.1"/>
    </source>
</evidence>
<reference evidence="1 2" key="1">
    <citation type="submission" date="2019-02" db="EMBL/GenBank/DDBJ databases">
        <title>Kribbella capetownensis sp. nov. and Kribbella speibonae sp. nov., isolated from soil.</title>
        <authorList>
            <person name="Curtis S.M."/>
            <person name="Norton I."/>
            <person name="Everest G.J."/>
            <person name="Meyers P.R."/>
        </authorList>
    </citation>
    <scope>NUCLEOTIDE SEQUENCE [LARGE SCALE GENOMIC DNA]</scope>
    <source>
        <strain evidence="1 2">SK5</strain>
    </source>
</reference>
<accession>A0ABY1ZYQ1</accession>
<dbReference type="Proteomes" id="UP000292385">
    <property type="component" value="Unassembled WGS sequence"/>
</dbReference>
<gene>
    <name evidence="1" type="ORF">E0H58_29845</name>
</gene>
<evidence type="ECO:0000313" key="2">
    <source>
        <dbReference type="Proteomes" id="UP000292385"/>
    </source>
</evidence>
<keyword evidence="2" id="KW-1185">Reference proteome</keyword>
<name>A0ABY1ZYQ1_9ACTN</name>
<organism evidence="1 2">
    <name type="scientific">Kribbella speibonae</name>
    <dbReference type="NCBI Taxonomy" id="1572660"/>
    <lineage>
        <taxon>Bacteria</taxon>
        <taxon>Bacillati</taxon>
        <taxon>Actinomycetota</taxon>
        <taxon>Actinomycetes</taxon>
        <taxon>Propionibacteriales</taxon>
        <taxon>Kribbellaceae</taxon>
        <taxon>Kribbella</taxon>
    </lineage>
</organism>
<sequence length="71" mass="7939">MVNVGLVSNPTRCRVRLWFGSHLISDYIGEPAGAARYEAAMRRRFPGLEVTRDLLPVIGRAADYSPADLHR</sequence>